<name>A0A9P6ML35_9FUNG</name>
<evidence type="ECO:0000313" key="4">
    <source>
        <dbReference type="Proteomes" id="UP000749646"/>
    </source>
</evidence>
<dbReference type="Proteomes" id="UP000749646">
    <property type="component" value="Unassembled WGS sequence"/>
</dbReference>
<dbReference type="PANTHER" id="PTHR43205">
    <property type="entry name" value="PROSTAGLANDIN REDUCTASE"/>
    <property type="match status" value="1"/>
</dbReference>
<dbReference type="AlphaFoldDB" id="A0A9P6ML35"/>
<dbReference type="SMART" id="SM00829">
    <property type="entry name" value="PKS_ER"/>
    <property type="match status" value="1"/>
</dbReference>
<dbReference type="InterPro" id="IPR045010">
    <property type="entry name" value="MDR_fam"/>
</dbReference>
<protein>
    <recommendedName>
        <fullName evidence="2">Enoyl reductase (ER) domain-containing protein</fullName>
    </recommendedName>
</protein>
<evidence type="ECO:0000313" key="3">
    <source>
        <dbReference type="EMBL" id="KAG0006702.1"/>
    </source>
</evidence>
<feature type="domain" description="Enoyl reductase (ER)" evidence="2">
    <location>
        <begin position="76"/>
        <end position="342"/>
    </location>
</feature>
<reference evidence="3" key="1">
    <citation type="journal article" date="2020" name="Fungal Divers.">
        <title>Resolving the Mortierellaceae phylogeny through synthesis of multi-gene phylogenetics and phylogenomics.</title>
        <authorList>
            <person name="Vandepol N."/>
            <person name="Liber J."/>
            <person name="Desiro A."/>
            <person name="Na H."/>
            <person name="Kennedy M."/>
            <person name="Barry K."/>
            <person name="Grigoriev I.V."/>
            <person name="Miller A.N."/>
            <person name="O'Donnell K."/>
            <person name="Stajich J.E."/>
            <person name="Bonito G."/>
        </authorList>
    </citation>
    <scope>NUCLEOTIDE SEQUENCE</scope>
    <source>
        <strain evidence="3">MES-2147</strain>
    </source>
</reference>
<proteinExistence type="predicted"/>
<accession>A0A9P6ML35</accession>
<dbReference type="PANTHER" id="PTHR43205:SF7">
    <property type="entry name" value="PROSTAGLANDIN REDUCTASE 1"/>
    <property type="match status" value="1"/>
</dbReference>
<dbReference type="InterPro" id="IPR013149">
    <property type="entry name" value="ADH-like_C"/>
</dbReference>
<gene>
    <name evidence="3" type="ORF">BGZ65_004947</name>
</gene>
<dbReference type="Gene3D" id="3.90.180.10">
    <property type="entry name" value="Medium-chain alcohol dehydrogenases, catalytic domain"/>
    <property type="match status" value="1"/>
</dbReference>
<dbReference type="Pfam" id="PF16884">
    <property type="entry name" value="ADH_N_2"/>
    <property type="match status" value="1"/>
</dbReference>
<dbReference type="InterPro" id="IPR036291">
    <property type="entry name" value="NAD(P)-bd_dom_sf"/>
</dbReference>
<dbReference type="FunFam" id="3.40.50.720:FF:000121">
    <property type="entry name" value="Prostaglandin reductase 2"/>
    <property type="match status" value="1"/>
</dbReference>
<dbReference type="SUPFAM" id="SSF51735">
    <property type="entry name" value="NAD(P)-binding Rossmann-fold domains"/>
    <property type="match status" value="1"/>
</dbReference>
<evidence type="ECO:0000259" key="2">
    <source>
        <dbReference type="SMART" id="SM00829"/>
    </source>
</evidence>
<dbReference type="InterPro" id="IPR011032">
    <property type="entry name" value="GroES-like_sf"/>
</dbReference>
<sequence>MVKITYKAVVYRKIPDEYPLPGEHLVVESKELDENLNENELITRNLYFSLDPYLRNRMKPSKGFKADYTSRYEIGKTIDNYSVGEVIASKNPKYPVGAVVVGFLGLEEYTRVPANQSLKIIEGARESKLPLSYHVGALGMPGITAYGSLLDIGQPKAGETIYVSAASGAVGQLVGQIAKRLGLRVIGSAGSDEKVEFLLKDLKFDAAFNHKKGSILESLRAAAPEGIDIYYENVGGEALDAALEVLKHHGRIIVSGMITSYNSNAPYGYKNLINIVSKRLKIEGFISDDFSAETQTKFENDVSSWLLNRVIVFKEDVTVGLENAPEAFLGLYQGKNFGKAVVKIADL</sequence>
<organism evidence="3 4">
    <name type="scientific">Modicella reniformis</name>
    <dbReference type="NCBI Taxonomy" id="1440133"/>
    <lineage>
        <taxon>Eukaryota</taxon>
        <taxon>Fungi</taxon>
        <taxon>Fungi incertae sedis</taxon>
        <taxon>Mucoromycota</taxon>
        <taxon>Mortierellomycotina</taxon>
        <taxon>Mortierellomycetes</taxon>
        <taxon>Mortierellales</taxon>
        <taxon>Mortierellaceae</taxon>
        <taxon>Modicella</taxon>
    </lineage>
</organism>
<dbReference type="OrthoDB" id="809632at2759"/>
<comment type="caution">
    <text evidence="3">The sequence shown here is derived from an EMBL/GenBank/DDBJ whole genome shotgun (WGS) entry which is preliminary data.</text>
</comment>
<dbReference type="EMBL" id="JAAAHW010000071">
    <property type="protein sequence ID" value="KAG0006702.1"/>
    <property type="molecule type" value="Genomic_DNA"/>
</dbReference>
<dbReference type="InterPro" id="IPR020843">
    <property type="entry name" value="ER"/>
</dbReference>
<dbReference type="GO" id="GO:0016628">
    <property type="term" value="F:oxidoreductase activity, acting on the CH-CH group of donors, NAD or NADP as acceptor"/>
    <property type="evidence" value="ECO:0007669"/>
    <property type="project" value="InterPro"/>
</dbReference>
<dbReference type="SUPFAM" id="SSF50129">
    <property type="entry name" value="GroES-like"/>
    <property type="match status" value="1"/>
</dbReference>
<keyword evidence="1" id="KW-0560">Oxidoreductase</keyword>
<keyword evidence="4" id="KW-1185">Reference proteome</keyword>
<dbReference type="Pfam" id="PF00107">
    <property type="entry name" value="ADH_zinc_N"/>
    <property type="match status" value="1"/>
</dbReference>
<evidence type="ECO:0000256" key="1">
    <source>
        <dbReference type="ARBA" id="ARBA00023002"/>
    </source>
</evidence>
<dbReference type="Gene3D" id="3.40.50.720">
    <property type="entry name" value="NAD(P)-binding Rossmann-like Domain"/>
    <property type="match status" value="1"/>
</dbReference>
<dbReference type="InterPro" id="IPR041694">
    <property type="entry name" value="ADH_N_2"/>
</dbReference>
<dbReference type="CDD" id="cd05288">
    <property type="entry name" value="PGDH"/>
    <property type="match status" value="1"/>
</dbReference>